<evidence type="ECO:0000313" key="2">
    <source>
        <dbReference type="Proteomes" id="UP001056978"/>
    </source>
</evidence>
<keyword evidence="1" id="KW-0689">Ribosomal protein</keyword>
<proteinExistence type="predicted"/>
<keyword evidence="1" id="KW-0687">Ribonucleoprotein</keyword>
<name>A0ACB9Y481_PLABR</name>
<evidence type="ECO:0000313" key="1">
    <source>
        <dbReference type="EMBL" id="KAI4835784.1"/>
    </source>
</evidence>
<dbReference type="Proteomes" id="UP001056978">
    <property type="component" value="Chromosome 13"/>
</dbReference>
<gene>
    <name evidence="1" type="ORF">MKS88_005001</name>
</gene>
<organism evidence="1 2">
    <name type="scientific">Plasmodium brasilianum</name>
    <dbReference type="NCBI Taxonomy" id="5824"/>
    <lineage>
        <taxon>Eukaryota</taxon>
        <taxon>Sar</taxon>
        <taxon>Alveolata</taxon>
        <taxon>Apicomplexa</taxon>
        <taxon>Aconoidasida</taxon>
        <taxon>Haemosporida</taxon>
        <taxon>Plasmodiidae</taxon>
        <taxon>Plasmodium</taxon>
        <taxon>Plasmodium (Plasmodium)</taxon>
    </lineage>
</organism>
<keyword evidence="2" id="KW-1185">Reference proteome</keyword>
<sequence>MILTRLEEQIKFLKVLRCKFSLSLDVSGVHTTTPNIVKRCLTYYPCRRQEGHKIELMLGKHRKRRINPPVYPVHPNEEKKKNLNNFITYKDLKIRWRNTSKNYRKKVTIARKWKNLHCIMPMNVNSCIFVLHKNLPRTRYTQIKKEYCQKEEWSNSVPCTNEYVEVNGYRQKKEYNLCLNKNDGKCAEVVEMINNEVGTTSIFQQDDYNRSSCSNSQNNGVRRGRRKGKHAIRGRHIALNEITQYECEREEDDNELNYYEKPPKELEHIISRDKKDLFCIFKSNFINEHKVTVGDIVQTEKMHRRKAGDVVYFGTVLFVGSKNFSIIGKPTVPYCKVKATIEQITLSKEILSFRYKKVRRSSRFLRIRHWITLLKIDEIIINTSGKIKDERIKPLQILDLWSNRWLYQKELNFIKFDENNNPLAEQIYNLVEHQPNTLHRRGLTDCYRFYPDPHVPHSY</sequence>
<accession>A0ACB9Y481</accession>
<protein>
    <submittedName>
        <fullName evidence="1">Ribosomal protein L21</fullName>
    </submittedName>
</protein>
<comment type="caution">
    <text evidence="1">The sequence shown here is derived from an EMBL/GenBank/DDBJ whole genome shotgun (WGS) entry which is preliminary data.</text>
</comment>
<dbReference type="EMBL" id="CM043781">
    <property type="protein sequence ID" value="KAI4835784.1"/>
    <property type="molecule type" value="Genomic_DNA"/>
</dbReference>
<reference evidence="1" key="1">
    <citation type="submission" date="2022-06" db="EMBL/GenBank/DDBJ databases">
        <title>The First Complete Genome of the Simian Malaria Parasite Plasmodium brasilianum.</title>
        <authorList>
            <person name="Bajic M."/>
            <person name="Ravishankar S."/>
        </authorList>
    </citation>
    <scope>NUCLEOTIDE SEQUENCE</scope>
    <source>
        <strain evidence="1">Bolivian I</strain>
    </source>
</reference>